<keyword evidence="4 8" id="KW-0547">Nucleotide-binding</keyword>
<dbReference type="Pfam" id="PF01259">
    <property type="entry name" value="SAICAR_synt"/>
    <property type="match status" value="1"/>
</dbReference>
<dbReference type="PANTHER" id="PTHR43700">
    <property type="entry name" value="PHOSPHORIBOSYLAMINOIMIDAZOLE-SUCCINOCARBOXAMIDE SYNTHASE"/>
    <property type="match status" value="1"/>
</dbReference>
<gene>
    <name evidence="8" type="primary">purC</name>
    <name evidence="11" type="ORF">VUQ07_03470</name>
    <name evidence="10" type="ORF">VUQ09_01160</name>
</gene>
<dbReference type="GO" id="GO:0004639">
    <property type="term" value="F:phosphoribosylaminoimidazolesuccinocarboxamide synthase activity"/>
    <property type="evidence" value="ECO:0007669"/>
    <property type="project" value="UniProtKB-UniRule"/>
</dbReference>
<sequence>MKTLYTGKTKNVVELDNGQTALYFKDDMTGKDGVFDPGENQVGLTVEGAGQKGLALTEYFFEQIKAAGIPTHFLEADVANRLMLVKPADVFGQGLEVICRFRAVGSFLKRYEDYVVEGQELPGFVEITLKNDTKGDPVISKEALDILGILSANEYERVRELTLQVAELIQADLAEIGLDLYDIKFEFGRDPATGEILLIDEISGGNMRVYEAGQVLDPFDLSERVLEARKS</sequence>
<dbReference type="Gene3D" id="3.30.200.20">
    <property type="entry name" value="Phosphorylase Kinase, domain 1"/>
    <property type="match status" value="1"/>
</dbReference>
<keyword evidence="5 8" id="KW-0658">Purine biosynthesis</keyword>
<proteinExistence type="inferred from homology"/>
<keyword evidence="6 8" id="KW-0067">ATP-binding</keyword>
<evidence type="ECO:0000256" key="4">
    <source>
        <dbReference type="ARBA" id="ARBA00022741"/>
    </source>
</evidence>
<keyword evidence="3 8" id="KW-0436">Ligase</keyword>
<dbReference type="PANTHER" id="PTHR43700:SF1">
    <property type="entry name" value="PHOSPHORIBOSYLAMINOIMIDAZOLE-SUCCINOCARBOXAMIDE SYNTHASE"/>
    <property type="match status" value="1"/>
</dbReference>
<dbReference type="EMBL" id="CP142434">
    <property type="protein sequence ID" value="XBC48034.1"/>
    <property type="molecule type" value="Genomic_DNA"/>
</dbReference>
<comment type="catalytic activity">
    <reaction evidence="7 8">
        <text>5-amino-1-(5-phospho-D-ribosyl)imidazole-4-carboxylate + L-aspartate + ATP = (2S)-2-[5-amino-1-(5-phospho-beta-D-ribosyl)imidazole-4-carboxamido]succinate + ADP + phosphate + 2 H(+)</text>
        <dbReference type="Rhea" id="RHEA:22628"/>
        <dbReference type="ChEBI" id="CHEBI:15378"/>
        <dbReference type="ChEBI" id="CHEBI:29991"/>
        <dbReference type="ChEBI" id="CHEBI:30616"/>
        <dbReference type="ChEBI" id="CHEBI:43474"/>
        <dbReference type="ChEBI" id="CHEBI:58443"/>
        <dbReference type="ChEBI" id="CHEBI:77657"/>
        <dbReference type="ChEBI" id="CHEBI:456216"/>
        <dbReference type="EC" id="6.3.2.6"/>
    </reaction>
</comment>
<dbReference type="Gene3D" id="3.30.470.20">
    <property type="entry name" value="ATP-grasp fold, B domain"/>
    <property type="match status" value="1"/>
</dbReference>
<protein>
    <recommendedName>
        <fullName evidence="8">Phosphoribosylaminoimidazole-succinocarboxamide synthase</fullName>
        <ecNumber evidence="8">6.3.2.6</ecNumber>
    </recommendedName>
    <alternativeName>
        <fullName evidence="8">SAICAR synthetase</fullName>
    </alternativeName>
</protein>
<evidence type="ECO:0000256" key="8">
    <source>
        <dbReference type="HAMAP-Rule" id="MF_00137"/>
    </source>
</evidence>
<dbReference type="GO" id="GO:0005524">
    <property type="term" value="F:ATP binding"/>
    <property type="evidence" value="ECO:0007669"/>
    <property type="project" value="UniProtKB-KW"/>
</dbReference>
<comment type="similarity">
    <text evidence="2 8">Belongs to the SAICAR synthetase family.</text>
</comment>
<feature type="domain" description="SAICAR synthetase/ADE2 N-terminal" evidence="9">
    <location>
        <begin position="4"/>
        <end position="214"/>
    </location>
</feature>
<organism evidence="10">
    <name type="scientific">Dolosigranulum savutiense</name>
    <dbReference type="NCBI Taxonomy" id="3110288"/>
    <lineage>
        <taxon>Bacteria</taxon>
        <taxon>Bacillati</taxon>
        <taxon>Bacillota</taxon>
        <taxon>Bacilli</taxon>
        <taxon>Lactobacillales</taxon>
        <taxon>Carnobacteriaceae</taxon>
        <taxon>Dolosigranulum</taxon>
    </lineage>
</organism>
<dbReference type="EMBL" id="CP142436">
    <property type="protein sequence ID" value="XBC52144.1"/>
    <property type="molecule type" value="Genomic_DNA"/>
</dbReference>
<dbReference type="EC" id="6.3.2.6" evidence="8"/>
<evidence type="ECO:0000256" key="1">
    <source>
        <dbReference type="ARBA" id="ARBA00004672"/>
    </source>
</evidence>
<dbReference type="HAMAP" id="MF_00137">
    <property type="entry name" value="SAICAR_synth"/>
    <property type="match status" value="1"/>
</dbReference>
<name>A0AB74TWH2_9LACT</name>
<evidence type="ECO:0000259" key="9">
    <source>
        <dbReference type="Pfam" id="PF01259"/>
    </source>
</evidence>
<dbReference type="AlphaFoldDB" id="A0AB74TWH2"/>
<evidence type="ECO:0000313" key="10">
    <source>
        <dbReference type="EMBL" id="XBC48034.1"/>
    </source>
</evidence>
<evidence type="ECO:0000256" key="5">
    <source>
        <dbReference type="ARBA" id="ARBA00022755"/>
    </source>
</evidence>
<reference evidence="10" key="1">
    <citation type="submission" date="2023-12" db="EMBL/GenBank/DDBJ databases">
        <title>Dolosigranulum savutii sp. nov. isolated from human upper respiratory samples collected in Botswana.</title>
        <authorList>
            <person name="Kelly M.S."/>
        </authorList>
    </citation>
    <scope>NUCLEOTIDE SEQUENCE</scope>
    <source>
        <strain evidence="11">MSK211</strain>
        <strain evidence="10">MSK312</strain>
    </source>
</reference>
<comment type="pathway">
    <text evidence="1 8">Purine metabolism; IMP biosynthesis via de novo pathway; 5-amino-1-(5-phospho-D-ribosyl)imidazole-4-carboxamide from 5-amino-1-(5-phospho-D-ribosyl)imidazole-4-carboxylate: step 1/2.</text>
</comment>
<evidence type="ECO:0000313" key="11">
    <source>
        <dbReference type="EMBL" id="XBC52144.1"/>
    </source>
</evidence>
<evidence type="ECO:0000256" key="7">
    <source>
        <dbReference type="ARBA" id="ARBA00048475"/>
    </source>
</evidence>
<accession>A0AB74TWH2</accession>
<evidence type="ECO:0000256" key="3">
    <source>
        <dbReference type="ARBA" id="ARBA00022598"/>
    </source>
</evidence>
<dbReference type="RefSeq" id="WP_347298062.1">
    <property type="nucleotide sequence ID" value="NZ_CP142434.1"/>
</dbReference>
<evidence type="ECO:0000256" key="6">
    <source>
        <dbReference type="ARBA" id="ARBA00022840"/>
    </source>
</evidence>
<dbReference type="GO" id="GO:0005737">
    <property type="term" value="C:cytoplasm"/>
    <property type="evidence" value="ECO:0007669"/>
    <property type="project" value="TreeGrafter"/>
</dbReference>
<dbReference type="InterPro" id="IPR028923">
    <property type="entry name" value="SAICAR_synt/ADE2_N"/>
</dbReference>
<evidence type="ECO:0000256" key="2">
    <source>
        <dbReference type="ARBA" id="ARBA00010190"/>
    </source>
</evidence>
<dbReference type="GO" id="GO:0006189">
    <property type="term" value="P:'de novo' IMP biosynthetic process"/>
    <property type="evidence" value="ECO:0007669"/>
    <property type="project" value="UniProtKB-UniRule"/>
</dbReference>
<dbReference type="SUPFAM" id="SSF56104">
    <property type="entry name" value="SAICAR synthase-like"/>
    <property type="match status" value="1"/>
</dbReference>